<reference evidence="2 4" key="1">
    <citation type="journal article" date="2018" name="Gigascience">
        <title>Genomes of trombidid mites reveal novel predicted allergens and laterally-transferred genes associated with secondary metabolism.</title>
        <authorList>
            <person name="Dong X."/>
            <person name="Chaisiri K."/>
            <person name="Xia D."/>
            <person name="Armstrong S.D."/>
            <person name="Fang Y."/>
            <person name="Donnelly M.J."/>
            <person name="Kadowaki T."/>
            <person name="McGarry J.W."/>
            <person name="Darby A.C."/>
            <person name="Makepeace B.L."/>
        </authorList>
    </citation>
    <scope>NUCLEOTIDE SEQUENCE [LARGE SCALE GENOMIC DNA]</scope>
    <source>
        <strain evidence="2">UoL-WK</strain>
    </source>
</reference>
<dbReference type="PANTHER" id="PTHR16509">
    <property type="match status" value="1"/>
</dbReference>
<dbReference type="OrthoDB" id="9675250at2759"/>
<evidence type="ECO:0000313" key="4">
    <source>
        <dbReference type="Proteomes" id="UP000285301"/>
    </source>
</evidence>
<comment type="caution">
    <text evidence="2">The sequence shown here is derived from an EMBL/GenBank/DDBJ whole genome shotgun (WGS) entry which is preliminary data.</text>
</comment>
<evidence type="ECO:0000313" key="3">
    <source>
        <dbReference type="EMBL" id="RWS16106.1"/>
    </source>
</evidence>
<gene>
    <name evidence="3" type="ORF">B4U79_05464</name>
    <name evidence="2" type="ORF">B4U79_08765</name>
</gene>
<dbReference type="GO" id="GO:0047631">
    <property type="term" value="F:ADP-ribose diphosphatase activity"/>
    <property type="evidence" value="ECO:0007669"/>
    <property type="project" value="TreeGrafter"/>
</dbReference>
<dbReference type="SUPFAM" id="SSF56300">
    <property type="entry name" value="Metallo-dependent phosphatases"/>
    <property type="match status" value="1"/>
</dbReference>
<dbReference type="GO" id="GO:0047734">
    <property type="term" value="F:CDP-glycerol diphosphatase activity"/>
    <property type="evidence" value="ECO:0007669"/>
    <property type="project" value="TreeGrafter"/>
</dbReference>
<dbReference type="Pfam" id="PF00149">
    <property type="entry name" value="Metallophos"/>
    <property type="match status" value="1"/>
</dbReference>
<dbReference type="Gene3D" id="3.60.21.10">
    <property type="match status" value="1"/>
</dbReference>
<name>A0A3S3SJJ7_9ACAR</name>
<dbReference type="EMBL" id="NCKU01000297">
    <property type="protein sequence ID" value="RWS16106.1"/>
    <property type="molecule type" value="Genomic_DNA"/>
</dbReference>
<dbReference type="Proteomes" id="UP000285301">
    <property type="component" value="Unassembled WGS sequence"/>
</dbReference>
<sequence>MFILPKLKYAPLVTHFRQISQSQSVRSSSSTNRPLLRFGVITDTHYADRDDRPAWYDSQRRRFYRFSLEQIERAFKHWTLKGDQLVLHLGDIIDGANLKMKRSDEAFERVISLFEFKYRLPAFYVIGNHELYNFRRSQIPNLYHERIAKNANHFHSFSCSNEEQQLYYSLSPKPGIKLIIIDCYDISGLGYDKSSLKYKKASKVLFEKHRDVDIDVWDSDGTLHGLNRRFQLQNGAMDSIQLQWLNHELEKADENDEKVIVFGHVGIHPQSVDSSCLLWNYEQILAMFAEHSSVKLYLCGHSHRTGYACDENGVHYVSLNGVIETQPEMEAFVSVSLYENEIIIEGLGSEKSRVLLIRT</sequence>
<dbReference type="AlphaFoldDB" id="A0A3S3SJJ7"/>
<dbReference type="GO" id="GO:0030145">
    <property type="term" value="F:manganese ion binding"/>
    <property type="evidence" value="ECO:0007669"/>
    <property type="project" value="TreeGrafter"/>
</dbReference>
<reference evidence="2" key="2">
    <citation type="submission" date="2018-11" db="EMBL/GenBank/DDBJ databases">
        <title>Trombidioid mite genomics.</title>
        <authorList>
            <person name="Dong X."/>
        </authorList>
    </citation>
    <scope>NUCLEOTIDE SEQUENCE</scope>
    <source>
        <strain evidence="2">UoL-WK</strain>
    </source>
</reference>
<keyword evidence="4" id="KW-1185">Reference proteome</keyword>
<dbReference type="InterPro" id="IPR029052">
    <property type="entry name" value="Metallo-depent_PP-like"/>
</dbReference>
<evidence type="ECO:0000313" key="2">
    <source>
        <dbReference type="EMBL" id="RWS16023.1"/>
    </source>
</evidence>
<dbReference type="InterPro" id="IPR004843">
    <property type="entry name" value="Calcineurin-like_PHP"/>
</dbReference>
<accession>A0A3S3SJJ7</accession>
<dbReference type="GO" id="GO:0008663">
    <property type="term" value="F:2',3'-cyclic-nucleotide 2'-phosphodiesterase activity"/>
    <property type="evidence" value="ECO:0007669"/>
    <property type="project" value="TreeGrafter"/>
</dbReference>
<protein>
    <submittedName>
        <fullName evidence="2">Manganese-dependent ADP-ribose/CDP-alcohol diphosphatase-like isoform X1</fullName>
    </submittedName>
</protein>
<feature type="domain" description="Calcineurin-like phosphoesterase" evidence="1">
    <location>
        <begin position="36"/>
        <end position="304"/>
    </location>
</feature>
<organism evidence="2 4">
    <name type="scientific">Dinothrombium tinctorium</name>
    <dbReference type="NCBI Taxonomy" id="1965070"/>
    <lineage>
        <taxon>Eukaryota</taxon>
        <taxon>Metazoa</taxon>
        <taxon>Ecdysozoa</taxon>
        <taxon>Arthropoda</taxon>
        <taxon>Chelicerata</taxon>
        <taxon>Arachnida</taxon>
        <taxon>Acari</taxon>
        <taxon>Acariformes</taxon>
        <taxon>Trombidiformes</taxon>
        <taxon>Prostigmata</taxon>
        <taxon>Anystina</taxon>
        <taxon>Parasitengona</taxon>
        <taxon>Trombidioidea</taxon>
        <taxon>Trombidiidae</taxon>
        <taxon>Dinothrombium</taxon>
    </lineage>
</organism>
<dbReference type="STRING" id="1965070.A0A3S3SJJ7"/>
<evidence type="ECO:0000259" key="1">
    <source>
        <dbReference type="Pfam" id="PF00149"/>
    </source>
</evidence>
<proteinExistence type="predicted"/>
<dbReference type="EMBL" id="NCKU01000315">
    <property type="protein sequence ID" value="RWS16023.1"/>
    <property type="molecule type" value="Genomic_DNA"/>
</dbReference>
<dbReference type="PANTHER" id="PTHR16509:SF1">
    <property type="entry name" value="MANGANESE-DEPENDENT ADP-RIBOSE_CDP-ALCOHOL DIPHOSPHATASE"/>
    <property type="match status" value="1"/>
</dbReference>